<dbReference type="RefSeq" id="WP_085107551.1">
    <property type="nucleotide sequence ID" value="NZ_JACKSN010000185.1"/>
</dbReference>
<evidence type="ECO:0000313" key="4">
    <source>
        <dbReference type="Proteomes" id="UP000193090"/>
    </source>
</evidence>
<keyword evidence="2" id="KW-0472">Membrane</keyword>
<feature type="region of interest" description="Disordered" evidence="1">
    <location>
        <begin position="1"/>
        <end position="28"/>
    </location>
</feature>
<accession>A0A1X2ER32</accession>
<reference evidence="3 4" key="1">
    <citation type="submission" date="2016-01" db="EMBL/GenBank/DDBJ databases">
        <title>The new phylogeny of the genus Mycobacterium.</title>
        <authorList>
            <person name="Tarcisio F."/>
            <person name="Conor M."/>
            <person name="Antonella G."/>
            <person name="Elisabetta G."/>
            <person name="Giulia F.S."/>
            <person name="Sara T."/>
            <person name="Anna F."/>
            <person name="Clotilde B."/>
            <person name="Roberto B."/>
            <person name="Veronica D.S."/>
            <person name="Fabio R."/>
            <person name="Monica P."/>
            <person name="Olivier J."/>
            <person name="Enrico T."/>
            <person name="Nicola S."/>
        </authorList>
    </citation>
    <scope>NUCLEOTIDE SEQUENCE [LARGE SCALE GENOMIC DNA]</scope>
    <source>
        <strain evidence="3 4">DSM 44153</strain>
    </source>
</reference>
<dbReference type="AlphaFoldDB" id="A0A1X2ER32"/>
<evidence type="ECO:0008006" key="5">
    <source>
        <dbReference type="Google" id="ProtNLM"/>
    </source>
</evidence>
<evidence type="ECO:0000256" key="2">
    <source>
        <dbReference type="SAM" id="Phobius"/>
    </source>
</evidence>
<keyword evidence="2" id="KW-0812">Transmembrane</keyword>
<organism evidence="3 4">
    <name type="scientific">Mycolicibacillus trivialis</name>
    <dbReference type="NCBI Taxonomy" id="1798"/>
    <lineage>
        <taxon>Bacteria</taxon>
        <taxon>Bacillati</taxon>
        <taxon>Actinomycetota</taxon>
        <taxon>Actinomycetes</taxon>
        <taxon>Mycobacteriales</taxon>
        <taxon>Mycobacteriaceae</taxon>
        <taxon>Mycolicibacillus</taxon>
    </lineage>
</organism>
<keyword evidence="2" id="KW-1133">Transmembrane helix</keyword>
<gene>
    <name evidence="3" type="ORF">AWC30_02270</name>
</gene>
<dbReference type="EMBL" id="LQPZ01000006">
    <property type="protein sequence ID" value="ORX08477.1"/>
    <property type="molecule type" value="Genomic_DNA"/>
</dbReference>
<comment type="caution">
    <text evidence="3">The sequence shown here is derived from an EMBL/GenBank/DDBJ whole genome shotgun (WGS) entry which is preliminary data.</text>
</comment>
<dbReference type="OrthoDB" id="9832982at2"/>
<name>A0A1X2ER32_9MYCO</name>
<keyword evidence="4" id="KW-1185">Reference proteome</keyword>
<sequence>MTNPEHSGPDHGQQPPVWQGSGAQTQDDAVTQEIAHPQQPAVTPARRSAKPWLIGAAVAVVVVLVIAAAVALASRSWDGKDRSTAAGPAGPTTSVVPIDEITYEITGILDAPLAVLYTDFDGLQFNDTVAQLPWTITLAPEPRFLSFLARPLDLNDEEPVDITLRIKRGSTVLKTCEGVGVCDYSAT</sequence>
<dbReference type="Proteomes" id="UP000193090">
    <property type="component" value="Unassembled WGS sequence"/>
</dbReference>
<evidence type="ECO:0000313" key="3">
    <source>
        <dbReference type="EMBL" id="ORX08477.1"/>
    </source>
</evidence>
<proteinExistence type="predicted"/>
<evidence type="ECO:0000256" key="1">
    <source>
        <dbReference type="SAM" id="MobiDB-lite"/>
    </source>
</evidence>
<protein>
    <recommendedName>
        <fullName evidence="5">MmpS family membrane protein</fullName>
    </recommendedName>
</protein>
<feature type="transmembrane region" description="Helical" evidence="2">
    <location>
        <begin position="52"/>
        <end position="73"/>
    </location>
</feature>